<dbReference type="EMBL" id="AWUE01020885">
    <property type="protein sequence ID" value="OMO64664.1"/>
    <property type="molecule type" value="Genomic_DNA"/>
</dbReference>
<dbReference type="AlphaFoldDB" id="A0A1R3H2U9"/>
<dbReference type="Proteomes" id="UP000187203">
    <property type="component" value="Unassembled WGS sequence"/>
</dbReference>
<sequence>MARYHILLTLANGNIAGVTTQSTLDDSSNSIQPDYYTSKVSDILTLLGE</sequence>
<keyword evidence="2" id="KW-1185">Reference proteome</keyword>
<evidence type="ECO:0000313" key="2">
    <source>
        <dbReference type="Proteomes" id="UP000187203"/>
    </source>
</evidence>
<reference evidence="2" key="1">
    <citation type="submission" date="2013-09" db="EMBL/GenBank/DDBJ databases">
        <title>Corchorus olitorius genome sequencing.</title>
        <authorList>
            <person name="Alam M."/>
            <person name="Haque M.S."/>
            <person name="Islam M.S."/>
            <person name="Emdad E.M."/>
            <person name="Islam M.M."/>
            <person name="Ahmed B."/>
            <person name="Halim A."/>
            <person name="Hossen Q.M.M."/>
            <person name="Hossain M.Z."/>
            <person name="Ahmed R."/>
            <person name="Khan M.M."/>
            <person name="Islam R."/>
            <person name="Rashid M.M."/>
            <person name="Khan S.A."/>
            <person name="Rahman M.S."/>
            <person name="Alam M."/>
            <person name="Yahiya A.S."/>
            <person name="Khan M.S."/>
            <person name="Azam M.S."/>
            <person name="Haque T."/>
            <person name="Lashkar M.Z.H."/>
            <person name="Akhand A.I."/>
            <person name="Morshed G."/>
            <person name="Roy S."/>
            <person name="Uddin K.S."/>
            <person name="Rabeya T."/>
            <person name="Hossain A.S."/>
            <person name="Chowdhury A."/>
            <person name="Snigdha A.R."/>
            <person name="Mortoza M.S."/>
            <person name="Matin S.A."/>
            <person name="Hoque S.M.E."/>
            <person name="Islam M.K."/>
            <person name="Roy D.K."/>
            <person name="Haider R."/>
            <person name="Moosa M.M."/>
            <person name="Elias S.M."/>
            <person name="Hasan A.M."/>
            <person name="Jahan S."/>
            <person name="Shafiuddin M."/>
            <person name="Mahmood N."/>
            <person name="Shommy N.S."/>
        </authorList>
    </citation>
    <scope>NUCLEOTIDE SEQUENCE [LARGE SCALE GENOMIC DNA]</scope>
    <source>
        <strain evidence="2">cv. O-4</strain>
    </source>
</reference>
<name>A0A1R3H2U9_9ROSI</name>
<comment type="caution">
    <text evidence="1">The sequence shown here is derived from an EMBL/GenBank/DDBJ whole genome shotgun (WGS) entry which is preliminary data.</text>
</comment>
<organism evidence="1 2">
    <name type="scientific">Corchorus olitorius</name>
    <dbReference type="NCBI Taxonomy" id="93759"/>
    <lineage>
        <taxon>Eukaryota</taxon>
        <taxon>Viridiplantae</taxon>
        <taxon>Streptophyta</taxon>
        <taxon>Embryophyta</taxon>
        <taxon>Tracheophyta</taxon>
        <taxon>Spermatophyta</taxon>
        <taxon>Magnoliopsida</taxon>
        <taxon>eudicotyledons</taxon>
        <taxon>Gunneridae</taxon>
        <taxon>Pentapetalae</taxon>
        <taxon>rosids</taxon>
        <taxon>malvids</taxon>
        <taxon>Malvales</taxon>
        <taxon>Malvaceae</taxon>
        <taxon>Grewioideae</taxon>
        <taxon>Apeibeae</taxon>
        <taxon>Corchorus</taxon>
    </lineage>
</organism>
<protein>
    <submittedName>
        <fullName evidence="1">Uncharacterized protein</fullName>
    </submittedName>
</protein>
<proteinExistence type="predicted"/>
<evidence type="ECO:0000313" key="1">
    <source>
        <dbReference type="EMBL" id="OMO64664.1"/>
    </source>
</evidence>
<gene>
    <name evidence="1" type="ORF">COLO4_31948</name>
</gene>
<accession>A0A1R3H2U9</accession>